<evidence type="ECO:0000259" key="1">
    <source>
        <dbReference type="Pfam" id="PF01936"/>
    </source>
</evidence>
<proteinExistence type="predicted"/>
<accession>A0ABW0BK16</accession>
<reference evidence="3" key="1">
    <citation type="journal article" date="2019" name="Int. J. Syst. Evol. Microbiol.">
        <title>The Global Catalogue of Microorganisms (GCM) 10K type strain sequencing project: providing services to taxonomists for standard genome sequencing and annotation.</title>
        <authorList>
            <consortium name="The Broad Institute Genomics Platform"/>
            <consortium name="The Broad Institute Genome Sequencing Center for Infectious Disease"/>
            <person name="Wu L."/>
            <person name="Ma J."/>
        </authorList>
    </citation>
    <scope>NUCLEOTIDE SEQUENCE [LARGE SCALE GENOMIC DNA]</scope>
    <source>
        <strain evidence="3">DFY41</strain>
    </source>
</reference>
<dbReference type="Proteomes" id="UP001596087">
    <property type="component" value="Unassembled WGS sequence"/>
</dbReference>
<dbReference type="Gene3D" id="3.40.50.1010">
    <property type="entry name" value="5'-nuclease"/>
    <property type="match status" value="1"/>
</dbReference>
<feature type="domain" description="NYN" evidence="1">
    <location>
        <begin position="8"/>
        <end position="141"/>
    </location>
</feature>
<comment type="caution">
    <text evidence="2">The sequence shown here is derived from an EMBL/GenBank/DDBJ whole genome shotgun (WGS) entry which is preliminary data.</text>
</comment>
<dbReference type="Pfam" id="PF01936">
    <property type="entry name" value="NYN"/>
    <property type="match status" value="1"/>
</dbReference>
<dbReference type="EMBL" id="JBHSKD010000015">
    <property type="protein sequence ID" value="MFC5177664.1"/>
    <property type="molecule type" value="Genomic_DNA"/>
</dbReference>
<dbReference type="InterPro" id="IPR021139">
    <property type="entry name" value="NYN"/>
</dbReference>
<dbReference type="RefSeq" id="WP_378590867.1">
    <property type="nucleotide sequence ID" value="NZ_JBHSKD010000015.1"/>
</dbReference>
<protein>
    <submittedName>
        <fullName evidence="2">NYN domain-containing protein</fullName>
    </submittedName>
</protein>
<evidence type="ECO:0000313" key="3">
    <source>
        <dbReference type="Proteomes" id="UP001596087"/>
    </source>
</evidence>
<organism evidence="2 3">
    <name type="scientific">Nocardioides taihuensis</name>
    <dbReference type="NCBI Taxonomy" id="1835606"/>
    <lineage>
        <taxon>Bacteria</taxon>
        <taxon>Bacillati</taxon>
        <taxon>Actinomycetota</taxon>
        <taxon>Actinomycetes</taxon>
        <taxon>Propionibacteriales</taxon>
        <taxon>Nocardioidaceae</taxon>
        <taxon>Nocardioides</taxon>
    </lineage>
</organism>
<gene>
    <name evidence="2" type="ORF">ACFPGP_13360</name>
</gene>
<name>A0ABW0BK16_9ACTN</name>
<evidence type="ECO:0000313" key="2">
    <source>
        <dbReference type="EMBL" id="MFC5177664.1"/>
    </source>
</evidence>
<sequence>MSGSEERRTFVLVDGENIDATLGGNLLNRRPNPEERPRWERLTGFAESLWGQPVTGLFFLNASTGTLPSSFVGALLALGYRPIPLSGSHDEKVVDIGIQRTLTAIAGHPEADVLLVSHDADFADHLGSLVSPDRRLGVIGLREYVSGRLTALDVPVYDLEDDVRAFNVPLPRVRIIALADFDPETFLV</sequence>
<keyword evidence="3" id="KW-1185">Reference proteome</keyword>